<keyword evidence="1" id="KW-0812">Transmembrane</keyword>
<dbReference type="Proteomes" id="UP000782554">
    <property type="component" value="Unassembled WGS sequence"/>
</dbReference>
<proteinExistence type="predicted"/>
<accession>A0ABS7JTX5</accession>
<evidence type="ECO:0000313" key="2">
    <source>
        <dbReference type="EMBL" id="MBX7501109.1"/>
    </source>
</evidence>
<protein>
    <submittedName>
        <fullName evidence="2">Uncharacterized protein</fullName>
    </submittedName>
</protein>
<evidence type="ECO:0000256" key="1">
    <source>
        <dbReference type="SAM" id="Phobius"/>
    </source>
</evidence>
<comment type="caution">
    <text evidence="2">The sequence shown here is derived from an EMBL/GenBank/DDBJ whole genome shotgun (WGS) entry which is preliminary data.</text>
</comment>
<keyword evidence="3" id="KW-1185">Reference proteome</keyword>
<gene>
    <name evidence="2" type="ORF">K3181_06615</name>
</gene>
<keyword evidence="1" id="KW-0472">Membrane</keyword>
<keyword evidence="1" id="KW-1133">Transmembrane helix</keyword>
<feature type="transmembrane region" description="Helical" evidence="1">
    <location>
        <begin position="6"/>
        <end position="25"/>
    </location>
</feature>
<name>A0ABS7JTX5_9SPHN</name>
<organism evidence="2 3">
    <name type="scientific">Qipengyuania mesophila</name>
    <dbReference type="NCBI Taxonomy" id="2867246"/>
    <lineage>
        <taxon>Bacteria</taxon>
        <taxon>Pseudomonadati</taxon>
        <taxon>Pseudomonadota</taxon>
        <taxon>Alphaproteobacteria</taxon>
        <taxon>Sphingomonadales</taxon>
        <taxon>Erythrobacteraceae</taxon>
        <taxon>Qipengyuania</taxon>
    </lineage>
</organism>
<evidence type="ECO:0000313" key="3">
    <source>
        <dbReference type="Proteomes" id="UP000782554"/>
    </source>
</evidence>
<reference evidence="2 3" key="1">
    <citation type="submission" date="2021-08" db="EMBL/GenBank/DDBJ databases">
        <title>Comparative Genomics Analysis of the Genus Qipengyuania Reveals Extensive Genetic Diversity and Metabolic Versatility, Including the Description of Fifteen Novel Species.</title>
        <authorList>
            <person name="Liu Y."/>
        </authorList>
    </citation>
    <scope>NUCLEOTIDE SEQUENCE [LARGE SCALE GENOMIC DNA]</scope>
    <source>
        <strain evidence="2 3">YG27</strain>
    </source>
</reference>
<dbReference type="EMBL" id="JAIGNU010000001">
    <property type="protein sequence ID" value="MBX7501109.1"/>
    <property type="molecule type" value="Genomic_DNA"/>
</dbReference>
<sequence>MPPALIQFLGSLVAILALAGVAWWLKLGPEPRLADEDAARRAADEAISGFEPVAIGLDRSGRGALMRDAAGRILLLRPHGVHFAGRLLPREARARLEGDELEIDPGERRYGKARLVLEDASAWASAIEAVRI</sequence>